<accession>A0AA38W0S8</accession>
<gene>
    <name evidence="1" type="ORF">OSB04_028608</name>
</gene>
<dbReference type="AlphaFoldDB" id="A0AA38W0S8"/>
<evidence type="ECO:0000313" key="2">
    <source>
        <dbReference type="Proteomes" id="UP001172457"/>
    </source>
</evidence>
<dbReference type="Proteomes" id="UP001172457">
    <property type="component" value="Chromosome 7"/>
</dbReference>
<sequence length="331" mass="37173">MQFEVLYTRYDTGKIRSSRVKVRVVPIRCGVRSLIIRRCIVGTSKDLVDSLRKIDANVCWPKKSDNPSKDKDQNKWCDFHEDHGHTTDECISLKKQISYLKSKGHLKDVIPDEQGRPASPAHTKVINCTGGSEVCGLTYSAAKRHARDGPDERPMPDEVKSKAEKELDAMTIAFDKDNTQGVHRKHHDALVIQLTIGNCSTKRILIDGGSSANVIFADTLKVMGIARSEIVRRSTTLIGFNGDSMNTLGEIILPVFAKGINKQTKFNVIDCQSAYNVILGRPWIHKMKAVPSTYHQKIKFPSPWGIQEIASEKKIARKCYKITMKTKLQDI</sequence>
<protein>
    <submittedName>
        <fullName evidence="1">Uncharacterized protein</fullName>
    </submittedName>
</protein>
<comment type="caution">
    <text evidence="1">The sequence shown here is derived from an EMBL/GenBank/DDBJ whole genome shotgun (WGS) entry which is preliminary data.</text>
</comment>
<proteinExistence type="predicted"/>
<dbReference type="PANTHER" id="PTHR33240">
    <property type="entry name" value="OS08G0508500 PROTEIN"/>
    <property type="match status" value="1"/>
</dbReference>
<name>A0AA38W0S8_9ASTR</name>
<keyword evidence="2" id="KW-1185">Reference proteome</keyword>
<evidence type="ECO:0000313" key="1">
    <source>
        <dbReference type="EMBL" id="KAJ9542102.1"/>
    </source>
</evidence>
<dbReference type="CDD" id="cd00303">
    <property type="entry name" value="retropepsin_like"/>
    <property type="match status" value="1"/>
</dbReference>
<organism evidence="1 2">
    <name type="scientific">Centaurea solstitialis</name>
    <name type="common">yellow star-thistle</name>
    <dbReference type="NCBI Taxonomy" id="347529"/>
    <lineage>
        <taxon>Eukaryota</taxon>
        <taxon>Viridiplantae</taxon>
        <taxon>Streptophyta</taxon>
        <taxon>Embryophyta</taxon>
        <taxon>Tracheophyta</taxon>
        <taxon>Spermatophyta</taxon>
        <taxon>Magnoliopsida</taxon>
        <taxon>eudicotyledons</taxon>
        <taxon>Gunneridae</taxon>
        <taxon>Pentapetalae</taxon>
        <taxon>asterids</taxon>
        <taxon>campanulids</taxon>
        <taxon>Asterales</taxon>
        <taxon>Asteraceae</taxon>
        <taxon>Carduoideae</taxon>
        <taxon>Cardueae</taxon>
        <taxon>Centaureinae</taxon>
        <taxon>Centaurea</taxon>
    </lineage>
</organism>
<reference evidence="1" key="1">
    <citation type="submission" date="2023-03" db="EMBL/GenBank/DDBJ databases">
        <title>Chromosome-scale reference genome and RAD-based genetic map of yellow starthistle (Centaurea solstitialis) reveal putative structural variation and QTLs associated with invader traits.</title>
        <authorList>
            <person name="Reatini B."/>
            <person name="Cang F.A."/>
            <person name="Jiang Q."/>
            <person name="Mckibben M.T.W."/>
            <person name="Barker M.S."/>
            <person name="Rieseberg L.H."/>
            <person name="Dlugosch K.M."/>
        </authorList>
    </citation>
    <scope>NUCLEOTIDE SEQUENCE</scope>
    <source>
        <strain evidence="1">CAN-66</strain>
        <tissue evidence="1">Leaf</tissue>
    </source>
</reference>
<dbReference type="SUPFAM" id="SSF50630">
    <property type="entry name" value="Acid proteases"/>
    <property type="match status" value="1"/>
</dbReference>
<dbReference type="Gene3D" id="2.40.70.10">
    <property type="entry name" value="Acid Proteases"/>
    <property type="match status" value="1"/>
</dbReference>
<dbReference type="InterPro" id="IPR021109">
    <property type="entry name" value="Peptidase_aspartic_dom_sf"/>
</dbReference>
<dbReference type="PANTHER" id="PTHR33240:SF8">
    <property type="entry name" value="OS03G0439900 PROTEIN"/>
    <property type="match status" value="1"/>
</dbReference>
<dbReference type="EMBL" id="JARYMX010000007">
    <property type="protein sequence ID" value="KAJ9542102.1"/>
    <property type="molecule type" value="Genomic_DNA"/>
</dbReference>